<dbReference type="Pfam" id="PF03029">
    <property type="entry name" value="ATP_bind_1"/>
    <property type="match status" value="1"/>
</dbReference>
<dbReference type="Ensembl" id="ENSMPUT00000018144.1">
    <property type="protein sequence ID" value="ENSMPUP00000017883.1"/>
    <property type="gene ID" value="ENSMPUG00000017994.1"/>
</dbReference>
<evidence type="ECO:0000256" key="10">
    <source>
        <dbReference type="SAM" id="SignalP"/>
    </source>
</evidence>
<dbReference type="CDD" id="cd17870">
    <property type="entry name" value="GPN1"/>
    <property type="match status" value="1"/>
</dbReference>
<evidence type="ECO:0000256" key="9">
    <source>
        <dbReference type="RuleBase" id="RU365059"/>
    </source>
</evidence>
<evidence type="ECO:0000256" key="1">
    <source>
        <dbReference type="ARBA" id="ARBA00005290"/>
    </source>
</evidence>
<dbReference type="GO" id="GO:0005525">
    <property type="term" value="F:GTP binding"/>
    <property type="evidence" value="ECO:0007669"/>
    <property type="project" value="UniProtKB-KW"/>
</dbReference>
<comment type="subunit">
    <text evidence="9">Binds to RNA polymerase II.</text>
</comment>
<evidence type="ECO:0000256" key="2">
    <source>
        <dbReference type="ARBA" id="ARBA00022490"/>
    </source>
</evidence>
<evidence type="ECO:0000256" key="8">
    <source>
        <dbReference type="ARBA" id="ARBA00055682"/>
    </source>
</evidence>
<reference evidence="11" key="1">
    <citation type="submission" date="2024-06" db="UniProtKB">
        <authorList>
            <consortium name="Ensembl"/>
        </authorList>
    </citation>
    <scope>IDENTIFICATION</scope>
</reference>
<sequence>MLRRRSRPFAFAFSASRVLASLAAPSVTAASLGTQRLYGRVGGARRKMATPAETADSQASGGPRPPVCLLVLGMAGSGKTTFVQRLTGHLHSQGSPPYVINLDPAVHEVPFPANIDIRDTVKYKEVMKQYGLGPNGGIVTSLNLFATRFDQAFKCLSLLTLRKKSNKPGHTYILAWSITLRVASSFPTVVIYVMDTSRSTNPVTFMSNMLYACSILYKTKLPFIVVMNKTDIIDHSFAVEWMQDFEAFQDALNQETTYVSNLTRSMSLVLDEFYSSLRVVGVSAVLGTGLDELFVQVTSAAEEYEREYRPEYERLKKSLASAQSQQQKEQLERLRKDMGSVALDTGTAAVNNLGAVTDPQNTLPPGIFLSALHFRADSPACCIYSVVTEESREEPAFQNFMQESMAQYWKRNNK</sequence>
<dbReference type="AlphaFoldDB" id="M3Z2S1"/>
<keyword evidence="10" id="KW-0732">Signal</keyword>
<dbReference type="GeneTree" id="ENSGT00950000183172"/>
<evidence type="ECO:0000256" key="5">
    <source>
        <dbReference type="ARBA" id="ARBA00023054"/>
    </source>
</evidence>
<dbReference type="EMBL" id="AEYP01091202">
    <property type="status" value="NOT_ANNOTATED_CDS"/>
    <property type="molecule type" value="Genomic_DNA"/>
</dbReference>
<accession>M3Z2S1</accession>
<name>M3Z2S1_MUSPF</name>
<dbReference type="GO" id="GO:0005739">
    <property type="term" value="C:mitochondrion"/>
    <property type="evidence" value="ECO:0007669"/>
    <property type="project" value="Ensembl"/>
</dbReference>
<keyword evidence="6 9" id="KW-0342">GTP-binding</keyword>
<evidence type="ECO:0000256" key="3">
    <source>
        <dbReference type="ARBA" id="ARBA00022741"/>
    </source>
</evidence>
<dbReference type="EMBL" id="AEYP01091201">
    <property type="status" value="NOT_ANNOTATED_CDS"/>
    <property type="molecule type" value="Genomic_DNA"/>
</dbReference>
<keyword evidence="4 9" id="KW-0378">Hydrolase</keyword>
<evidence type="ECO:0000256" key="7">
    <source>
        <dbReference type="ARBA" id="ARBA00023242"/>
    </source>
</evidence>
<dbReference type="PANTHER" id="PTHR21231">
    <property type="entry name" value="XPA-BINDING PROTEIN 1-RELATED"/>
    <property type="match status" value="1"/>
</dbReference>
<evidence type="ECO:0000256" key="6">
    <source>
        <dbReference type="ARBA" id="ARBA00023134"/>
    </source>
</evidence>
<dbReference type="GO" id="GO:0005654">
    <property type="term" value="C:nucleoplasm"/>
    <property type="evidence" value="ECO:0007669"/>
    <property type="project" value="Ensembl"/>
</dbReference>
<dbReference type="EMBL" id="AEYP01091204">
    <property type="status" value="NOT_ANNOTATED_CDS"/>
    <property type="molecule type" value="Genomic_DNA"/>
</dbReference>
<protein>
    <recommendedName>
        <fullName evidence="9">GPN-loop GTPase</fullName>
        <ecNumber evidence="9">3.6.5.-</ecNumber>
    </recommendedName>
</protein>
<dbReference type="FunFam" id="3.40.50.300:FF:000888">
    <property type="entry name" value="GPN-loop GTPase 1"/>
    <property type="match status" value="1"/>
</dbReference>
<dbReference type="EC" id="3.6.5.-" evidence="9"/>
<dbReference type="HOGENOM" id="CLU_037460_1_2_1"/>
<comment type="subcellular location">
    <subcellularLocation>
        <location evidence="9">Cytoplasm</location>
    </subcellularLocation>
    <subcellularLocation>
        <location evidence="9">Nucleus</location>
    </subcellularLocation>
</comment>
<dbReference type="Gene3D" id="3.40.50.300">
    <property type="entry name" value="P-loop containing nucleotide triphosphate hydrolases"/>
    <property type="match status" value="1"/>
</dbReference>
<dbReference type="OMA" id="MIIVFNK"/>
<feature type="signal peptide" evidence="10">
    <location>
        <begin position="1"/>
        <end position="23"/>
    </location>
</feature>
<keyword evidence="3 9" id="KW-0547">Nucleotide-binding</keyword>
<evidence type="ECO:0000256" key="4">
    <source>
        <dbReference type="ARBA" id="ARBA00022801"/>
    </source>
</evidence>
<dbReference type="GO" id="GO:0005829">
    <property type="term" value="C:cytosol"/>
    <property type="evidence" value="ECO:0007669"/>
    <property type="project" value="Ensembl"/>
</dbReference>
<dbReference type="eggNOG" id="KOG1532">
    <property type="taxonomic scope" value="Eukaryota"/>
</dbReference>
<dbReference type="GO" id="GO:0003924">
    <property type="term" value="F:GTPase activity"/>
    <property type="evidence" value="ECO:0007669"/>
    <property type="project" value="InterPro"/>
</dbReference>
<feature type="chain" id="PRO_5004045769" description="GPN-loop GTPase" evidence="10">
    <location>
        <begin position="24"/>
        <end position="414"/>
    </location>
</feature>
<dbReference type="InterPro" id="IPR027417">
    <property type="entry name" value="P-loop_NTPase"/>
</dbReference>
<dbReference type="STRING" id="9669.ENSMPUP00000017883"/>
<dbReference type="EMBL" id="AEYP01091205">
    <property type="status" value="NOT_ANNOTATED_CDS"/>
    <property type="molecule type" value="Genomic_DNA"/>
</dbReference>
<keyword evidence="7" id="KW-0539">Nucleus</keyword>
<comment type="function">
    <text evidence="8 9">Small GTPase required for proper nuclear import of RNA polymerase II (RNAPII). May act at an RNAP assembly step prior to nuclear import.</text>
</comment>
<dbReference type="InParanoid" id="M3Z2S1"/>
<dbReference type="PANTHER" id="PTHR21231:SF8">
    <property type="entry name" value="GPN-LOOP GTPASE 1"/>
    <property type="match status" value="1"/>
</dbReference>
<gene>
    <name evidence="11" type="primary">GPN1</name>
</gene>
<organism evidence="11">
    <name type="scientific">Mustela putorius furo</name>
    <name type="common">European domestic ferret</name>
    <name type="synonym">Mustela furo</name>
    <dbReference type="NCBI Taxonomy" id="9669"/>
    <lineage>
        <taxon>Eukaryota</taxon>
        <taxon>Metazoa</taxon>
        <taxon>Chordata</taxon>
        <taxon>Craniata</taxon>
        <taxon>Vertebrata</taxon>
        <taxon>Euteleostomi</taxon>
        <taxon>Mammalia</taxon>
        <taxon>Eutheria</taxon>
        <taxon>Laurasiatheria</taxon>
        <taxon>Carnivora</taxon>
        <taxon>Caniformia</taxon>
        <taxon>Musteloidea</taxon>
        <taxon>Mustelidae</taxon>
        <taxon>Mustelinae</taxon>
        <taxon>Mustela</taxon>
    </lineage>
</organism>
<dbReference type="InterPro" id="IPR030230">
    <property type="entry name" value="Gpn1/Npa3/XAB1"/>
</dbReference>
<keyword evidence="5" id="KW-0175">Coiled coil</keyword>
<dbReference type="SUPFAM" id="SSF52540">
    <property type="entry name" value="P-loop containing nucleoside triphosphate hydrolases"/>
    <property type="match status" value="1"/>
</dbReference>
<proteinExistence type="inferred from homology"/>
<keyword evidence="2 9" id="KW-0963">Cytoplasm</keyword>
<dbReference type="InterPro" id="IPR004130">
    <property type="entry name" value="Gpn"/>
</dbReference>
<dbReference type="EMBL" id="AEYP01091203">
    <property type="status" value="NOT_ANNOTATED_CDS"/>
    <property type="molecule type" value="Genomic_DNA"/>
</dbReference>
<comment type="similarity">
    <text evidence="1 9">Belongs to the GPN-loop GTPase family.</text>
</comment>
<evidence type="ECO:0000313" key="11">
    <source>
        <dbReference type="Ensembl" id="ENSMPUP00000017883.1"/>
    </source>
</evidence>